<dbReference type="Pfam" id="PF24336">
    <property type="entry name" value="DUF7504"/>
    <property type="match status" value="1"/>
</dbReference>
<protein>
    <recommendedName>
        <fullName evidence="3">KaiC-like domain-containing protein</fullName>
    </recommendedName>
</protein>
<dbReference type="AlphaFoldDB" id="A0A7D4CJM5"/>
<keyword evidence="2" id="KW-1185">Reference proteome</keyword>
<dbReference type="Proteomes" id="UP000505020">
    <property type="component" value="Chromosome"/>
</dbReference>
<proteinExistence type="predicted"/>
<accession>A0A7D4CJM5</accession>
<organism evidence="1 2">
    <name type="scientific">Halorubrum salinarum</name>
    <dbReference type="NCBI Taxonomy" id="2739057"/>
    <lineage>
        <taxon>Archaea</taxon>
        <taxon>Methanobacteriati</taxon>
        <taxon>Methanobacteriota</taxon>
        <taxon>Stenosarchaea group</taxon>
        <taxon>Halobacteria</taxon>
        <taxon>Halobacteriales</taxon>
        <taxon>Haloferacaceae</taxon>
        <taxon>Halorubrum</taxon>
    </lineage>
</organism>
<dbReference type="EMBL" id="CP053941">
    <property type="protein sequence ID" value="QKG92081.1"/>
    <property type="molecule type" value="Genomic_DNA"/>
</dbReference>
<evidence type="ECO:0000313" key="1">
    <source>
        <dbReference type="EMBL" id="QKG92081.1"/>
    </source>
</evidence>
<dbReference type="KEGG" id="hsai:HPS36_04195"/>
<gene>
    <name evidence="1" type="ORF">HPS36_04195</name>
</gene>
<dbReference type="GeneID" id="55594175"/>
<dbReference type="RefSeq" id="WP_173228627.1">
    <property type="nucleotide sequence ID" value="NZ_CP053941.1"/>
</dbReference>
<reference evidence="1 2" key="1">
    <citation type="submission" date="2020-05" db="EMBL/GenBank/DDBJ databases">
        <title>Halorubrum RHB-C sp.nov., an extremely halophilic archaeon isolated from solar salt farm.</title>
        <authorList>
            <person name="Ho H."/>
            <person name="Danganan R.E."/>
            <person name="Dedeles G.R."/>
            <person name="Kim S.-G."/>
        </authorList>
    </citation>
    <scope>NUCLEOTIDE SEQUENCE [LARGE SCALE GENOMIC DNA]</scope>
    <source>
        <strain evidence="1 2">RHB-C</strain>
    </source>
</reference>
<evidence type="ECO:0000313" key="2">
    <source>
        <dbReference type="Proteomes" id="UP000505020"/>
    </source>
</evidence>
<dbReference type="InterPro" id="IPR055927">
    <property type="entry name" value="DUF7504"/>
</dbReference>
<evidence type="ECO:0008006" key="3">
    <source>
        <dbReference type="Google" id="ProtNLM"/>
    </source>
</evidence>
<sequence>MDLPVRDGGTTLITGPTLSGRRRLIHQTLRESPGQPAIVATREPATSVRSRYQRLTAGSESEPVIVDCITNTFEQPPDDTASTKYAQGPENLTSIGMKFSDILEQRRTDQLSVGLTNLSPLLVYTSPSDVFQFVNILVQKSVGTGWPVFVTIDPSVHDASTVEQFVPLFDDVIETRRTDDGDQELRVRKPEPTNWAAF</sequence>
<name>A0A7D4CJM5_9EURY</name>